<accession>A0A177A653</accession>
<proteinExistence type="predicted"/>
<dbReference type="Gene3D" id="4.10.60.10">
    <property type="entry name" value="Zinc finger, CCHC-type"/>
    <property type="match status" value="1"/>
</dbReference>
<dbReference type="Proteomes" id="UP000077154">
    <property type="component" value="Unassembled WGS sequence"/>
</dbReference>
<dbReference type="Pfam" id="PF00098">
    <property type="entry name" value="zf-CCHC"/>
    <property type="match status" value="1"/>
</dbReference>
<sequence>MFPTEQSKVAFAAQYLEGDPMKEWDNCCASQEKGLDDPLDIAGFEEFLRDLHIDPANRQRIAALKYNGAHQRKGQGIRKFVAYLEELEREMEPYTESQRTTHLLTKLHPEMRQRLLEGGYADGENRKGTLQGGFPARKGHFNSHKSGNHRERTPFQDRRRSDQQPARKPADTQGARPTQVGNACYNCGRPGHFAKDCRSQHTGPGVRKLDTQLLKRE</sequence>
<dbReference type="OrthoDB" id="3863715at2759"/>
<dbReference type="GO" id="GO:0008270">
    <property type="term" value="F:zinc ion binding"/>
    <property type="evidence" value="ECO:0007669"/>
    <property type="project" value="UniProtKB-KW"/>
</dbReference>
<dbReference type="eggNOG" id="ENOG502TGC4">
    <property type="taxonomic scope" value="Eukaryota"/>
</dbReference>
<keyword evidence="1" id="KW-0863">Zinc-finger</keyword>
<gene>
    <name evidence="4" type="ORF">VC83_05534</name>
</gene>
<dbReference type="SUPFAM" id="SSF57756">
    <property type="entry name" value="Retrovirus zinc finger-like domains"/>
    <property type="match status" value="1"/>
</dbReference>
<evidence type="ECO:0000256" key="2">
    <source>
        <dbReference type="SAM" id="MobiDB-lite"/>
    </source>
</evidence>
<feature type="compositionally biased region" description="Basic and acidic residues" evidence="2">
    <location>
        <begin position="207"/>
        <end position="217"/>
    </location>
</feature>
<feature type="domain" description="CCHC-type" evidence="3">
    <location>
        <begin position="184"/>
        <end position="199"/>
    </location>
</feature>
<dbReference type="InterPro" id="IPR036875">
    <property type="entry name" value="Znf_CCHC_sf"/>
</dbReference>
<reference evidence="4" key="1">
    <citation type="submission" date="2016-03" db="EMBL/GenBank/DDBJ databases">
        <title>Updated assembly of Pseudogymnoascus destructans, the fungus causing white-nose syndrome of bats.</title>
        <authorList>
            <person name="Palmer J.M."/>
            <person name="Drees K.P."/>
            <person name="Foster J.T."/>
            <person name="Lindner D.L."/>
        </authorList>
    </citation>
    <scope>NUCLEOTIDE SEQUENCE [LARGE SCALE GENOMIC DNA]</scope>
    <source>
        <strain evidence="4">20631-21</strain>
    </source>
</reference>
<dbReference type="PROSITE" id="PS50158">
    <property type="entry name" value="ZF_CCHC"/>
    <property type="match status" value="1"/>
</dbReference>
<dbReference type="RefSeq" id="XP_024322905.1">
    <property type="nucleotide sequence ID" value="XM_024469154.1"/>
</dbReference>
<dbReference type="GO" id="GO:0003676">
    <property type="term" value="F:nucleic acid binding"/>
    <property type="evidence" value="ECO:0007669"/>
    <property type="project" value="InterPro"/>
</dbReference>
<feature type="compositionally biased region" description="Basic residues" evidence="2">
    <location>
        <begin position="137"/>
        <end position="147"/>
    </location>
</feature>
<name>A0A177A653_9PEZI</name>
<organism evidence="4">
    <name type="scientific">Pseudogymnoascus destructans</name>
    <dbReference type="NCBI Taxonomy" id="655981"/>
    <lineage>
        <taxon>Eukaryota</taxon>
        <taxon>Fungi</taxon>
        <taxon>Dikarya</taxon>
        <taxon>Ascomycota</taxon>
        <taxon>Pezizomycotina</taxon>
        <taxon>Leotiomycetes</taxon>
        <taxon>Thelebolales</taxon>
        <taxon>Thelebolaceae</taxon>
        <taxon>Pseudogymnoascus</taxon>
    </lineage>
</organism>
<evidence type="ECO:0000256" key="1">
    <source>
        <dbReference type="PROSITE-ProRule" id="PRU00047"/>
    </source>
</evidence>
<dbReference type="SMART" id="SM00343">
    <property type="entry name" value="ZnF_C2HC"/>
    <property type="match status" value="1"/>
</dbReference>
<feature type="compositionally biased region" description="Basic and acidic residues" evidence="2">
    <location>
        <begin position="148"/>
        <end position="162"/>
    </location>
</feature>
<dbReference type="VEuPathDB" id="FungiDB:GMDG_07939"/>
<dbReference type="AlphaFoldDB" id="A0A177A653"/>
<dbReference type="EMBL" id="KV441399">
    <property type="protein sequence ID" value="OAF57617.1"/>
    <property type="molecule type" value="Genomic_DNA"/>
</dbReference>
<protein>
    <recommendedName>
        <fullName evidence="3">CCHC-type domain-containing protein</fullName>
    </recommendedName>
</protein>
<evidence type="ECO:0000259" key="3">
    <source>
        <dbReference type="PROSITE" id="PS50158"/>
    </source>
</evidence>
<keyword evidence="1" id="KW-0479">Metal-binding</keyword>
<keyword evidence="1" id="KW-0862">Zinc</keyword>
<feature type="region of interest" description="Disordered" evidence="2">
    <location>
        <begin position="118"/>
        <end position="217"/>
    </location>
</feature>
<dbReference type="GeneID" id="36288599"/>
<evidence type="ECO:0000313" key="4">
    <source>
        <dbReference type="EMBL" id="OAF57617.1"/>
    </source>
</evidence>
<dbReference type="InterPro" id="IPR001878">
    <property type="entry name" value="Znf_CCHC"/>
</dbReference>